<dbReference type="Gene3D" id="3.30.450.20">
    <property type="entry name" value="PAS domain"/>
    <property type="match status" value="2"/>
</dbReference>
<feature type="domain" description="CheB-type methylesterase" evidence="11">
    <location>
        <begin position="17"/>
        <end position="199"/>
    </location>
</feature>
<dbReference type="CDD" id="cd16434">
    <property type="entry name" value="CheB-CheR_fusion"/>
    <property type="match status" value="1"/>
</dbReference>
<dbReference type="GO" id="GO:0006935">
    <property type="term" value="P:chemotaxis"/>
    <property type="evidence" value="ECO:0007669"/>
    <property type="project" value="UniProtKB-UniRule"/>
</dbReference>
<dbReference type="InterPro" id="IPR013767">
    <property type="entry name" value="PAS_fold"/>
</dbReference>
<evidence type="ECO:0000256" key="4">
    <source>
        <dbReference type="PROSITE-ProRule" id="PRU00050"/>
    </source>
</evidence>
<dbReference type="InterPro" id="IPR000014">
    <property type="entry name" value="PAS"/>
</dbReference>
<dbReference type="GO" id="GO:0006355">
    <property type="term" value="P:regulation of DNA-templated transcription"/>
    <property type="evidence" value="ECO:0007669"/>
    <property type="project" value="InterPro"/>
</dbReference>
<dbReference type="InterPro" id="IPR001789">
    <property type="entry name" value="Sig_transdc_resp-reg_receiver"/>
</dbReference>
<dbReference type="InterPro" id="IPR000780">
    <property type="entry name" value="CheR_MeTrfase"/>
</dbReference>
<dbReference type="CDD" id="cd00082">
    <property type="entry name" value="HisKA"/>
    <property type="match status" value="1"/>
</dbReference>
<dbReference type="GO" id="GO:0008757">
    <property type="term" value="F:S-adenosylmethionine-dependent methyltransferase activity"/>
    <property type="evidence" value="ECO:0007669"/>
    <property type="project" value="InterPro"/>
</dbReference>
<dbReference type="GO" id="GO:0008984">
    <property type="term" value="F:protein-glutamate methylesterase activity"/>
    <property type="evidence" value="ECO:0007669"/>
    <property type="project" value="InterPro"/>
</dbReference>
<dbReference type="PRINTS" id="PR00996">
    <property type="entry name" value="CHERMTFRASE"/>
</dbReference>
<dbReference type="InterPro" id="IPR035909">
    <property type="entry name" value="CheB_C"/>
</dbReference>
<dbReference type="Pfam" id="PF00989">
    <property type="entry name" value="PAS"/>
    <property type="match status" value="1"/>
</dbReference>
<dbReference type="EC" id="2.7.13.3" evidence="2"/>
<evidence type="ECO:0000256" key="6">
    <source>
        <dbReference type="SAM" id="Coils"/>
    </source>
</evidence>
<dbReference type="SUPFAM" id="SSF55785">
    <property type="entry name" value="PYP-like sensor domain (PAS domain)"/>
    <property type="match status" value="2"/>
</dbReference>
<dbReference type="InterPro" id="IPR000673">
    <property type="entry name" value="Sig_transdc_resp-reg_Me-estase"/>
</dbReference>
<dbReference type="InterPro" id="IPR003661">
    <property type="entry name" value="HisK_dim/P_dom"/>
</dbReference>
<dbReference type="CDD" id="cd00130">
    <property type="entry name" value="PAS"/>
    <property type="match status" value="2"/>
</dbReference>
<feature type="modified residue" description="4-aspartylphosphate" evidence="5">
    <location>
        <position position="1145"/>
    </location>
</feature>
<dbReference type="InterPro" id="IPR005467">
    <property type="entry name" value="His_kinase_dom"/>
</dbReference>
<dbReference type="PROSITE" id="PS50113">
    <property type="entry name" value="PAC"/>
    <property type="match status" value="1"/>
</dbReference>
<dbReference type="InterPro" id="IPR011006">
    <property type="entry name" value="CheY-like_superfamily"/>
</dbReference>
<proteinExistence type="predicted"/>
<keyword evidence="3 4" id="KW-0145">Chemotaxis</keyword>
<evidence type="ECO:0000259" key="7">
    <source>
        <dbReference type="PROSITE" id="PS50109"/>
    </source>
</evidence>
<evidence type="ECO:0000313" key="14">
    <source>
        <dbReference type="Proteomes" id="UP000594430"/>
    </source>
</evidence>
<dbReference type="PANTHER" id="PTHR24422:SF27">
    <property type="entry name" value="PROTEIN-GLUTAMATE O-METHYLTRANSFERASE"/>
    <property type="match status" value="1"/>
</dbReference>
<dbReference type="Pfam" id="PF13596">
    <property type="entry name" value="PAS_10"/>
    <property type="match status" value="1"/>
</dbReference>
<dbReference type="Pfam" id="PF00512">
    <property type="entry name" value="HisKA"/>
    <property type="match status" value="1"/>
</dbReference>
<dbReference type="SUPFAM" id="SSF52738">
    <property type="entry name" value="Methylesterase CheB, C-terminal domain"/>
    <property type="match status" value="1"/>
</dbReference>
<dbReference type="Pfam" id="PF00072">
    <property type="entry name" value="Response_reg"/>
    <property type="match status" value="1"/>
</dbReference>
<feature type="domain" description="PAC" evidence="10">
    <location>
        <begin position="658"/>
        <end position="711"/>
    </location>
</feature>
<accession>A0A7S9Q4H1</accession>
<dbReference type="InterPro" id="IPR000700">
    <property type="entry name" value="PAS-assoc_C"/>
</dbReference>
<organism evidence="13 14">
    <name type="scientific">Pseudomonas fulva</name>
    <dbReference type="NCBI Taxonomy" id="47880"/>
    <lineage>
        <taxon>Bacteria</taxon>
        <taxon>Pseudomonadati</taxon>
        <taxon>Pseudomonadota</taxon>
        <taxon>Gammaproteobacteria</taxon>
        <taxon>Pseudomonadales</taxon>
        <taxon>Pseudomonadaceae</taxon>
        <taxon>Pseudomonas</taxon>
    </lineage>
</organism>
<dbReference type="Pfam" id="PF01739">
    <property type="entry name" value="CheR"/>
    <property type="match status" value="1"/>
</dbReference>
<dbReference type="Proteomes" id="UP000594430">
    <property type="component" value="Chromosome"/>
</dbReference>
<dbReference type="Gene3D" id="3.30.565.10">
    <property type="entry name" value="Histidine kinase-like ATPase, C-terminal domain"/>
    <property type="match status" value="1"/>
</dbReference>
<evidence type="ECO:0000313" key="13">
    <source>
        <dbReference type="EMBL" id="QPH50915.1"/>
    </source>
</evidence>
<dbReference type="InterPro" id="IPR036890">
    <property type="entry name" value="HATPase_C_sf"/>
</dbReference>
<evidence type="ECO:0000259" key="10">
    <source>
        <dbReference type="PROSITE" id="PS50113"/>
    </source>
</evidence>
<dbReference type="GO" id="GO:0000155">
    <property type="term" value="F:phosphorelay sensor kinase activity"/>
    <property type="evidence" value="ECO:0007669"/>
    <property type="project" value="InterPro"/>
</dbReference>
<dbReference type="InterPro" id="IPR022642">
    <property type="entry name" value="CheR_C"/>
</dbReference>
<dbReference type="InterPro" id="IPR035965">
    <property type="entry name" value="PAS-like_dom_sf"/>
</dbReference>
<dbReference type="EMBL" id="CP064946">
    <property type="protein sequence ID" value="QPH50915.1"/>
    <property type="molecule type" value="Genomic_DNA"/>
</dbReference>
<dbReference type="InterPro" id="IPR036097">
    <property type="entry name" value="HisK_dim/P_sf"/>
</dbReference>
<dbReference type="Pfam" id="PF02518">
    <property type="entry name" value="HATPase_c"/>
    <property type="match status" value="1"/>
</dbReference>
<feature type="active site" evidence="4">
    <location>
        <position position="29"/>
    </location>
</feature>
<dbReference type="NCBIfam" id="TIGR00229">
    <property type="entry name" value="sensory_box"/>
    <property type="match status" value="2"/>
</dbReference>
<dbReference type="Gene3D" id="3.40.50.2300">
    <property type="match status" value="1"/>
</dbReference>
<feature type="coiled-coil region" evidence="6">
    <location>
        <begin position="529"/>
        <end position="573"/>
    </location>
</feature>
<dbReference type="SUPFAM" id="SSF52172">
    <property type="entry name" value="CheY-like"/>
    <property type="match status" value="1"/>
</dbReference>
<dbReference type="Pfam" id="PF03705">
    <property type="entry name" value="CheR_N"/>
    <property type="match status" value="1"/>
</dbReference>
<dbReference type="Gene3D" id="1.10.287.130">
    <property type="match status" value="1"/>
</dbReference>
<keyword evidence="5" id="KW-0597">Phosphoprotein</keyword>
<dbReference type="PROSITE" id="PS50109">
    <property type="entry name" value="HIS_KIN"/>
    <property type="match status" value="1"/>
</dbReference>
<dbReference type="SMART" id="SM00387">
    <property type="entry name" value="HATPase_c"/>
    <property type="match status" value="1"/>
</dbReference>
<dbReference type="Gene3D" id="3.40.50.150">
    <property type="entry name" value="Vaccinia Virus protein VP39"/>
    <property type="match status" value="1"/>
</dbReference>
<feature type="active site" evidence="4">
    <location>
        <position position="56"/>
    </location>
</feature>
<dbReference type="Gene3D" id="3.40.50.180">
    <property type="entry name" value="Methylesterase CheB, C-terminal domain"/>
    <property type="match status" value="1"/>
</dbReference>
<name>A0A7S9Q4H1_9PSED</name>
<protein>
    <recommendedName>
        <fullName evidence="2">histidine kinase</fullName>
        <ecNumber evidence="2">2.7.13.3</ecNumber>
    </recommendedName>
</protein>
<dbReference type="PROSITE" id="PS50123">
    <property type="entry name" value="CHER"/>
    <property type="match status" value="1"/>
</dbReference>
<dbReference type="SUPFAM" id="SSF53335">
    <property type="entry name" value="S-adenosyl-L-methionine-dependent methyltransferases"/>
    <property type="match status" value="1"/>
</dbReference>
<keyword evidence="4" id="KW-0378">Hydrolase</keyword>
<evidence type="ECO:0000256" key="5">
    <source>
        <dbReference type="PROSITE-ProRule" id="PRU00169"/>
    </source>
</evidence>
<evidence type="ECO:0000259" key="8">
    <source>
        <dbReference type="PROSITE" id="PS50110"/>
    </source>
</evidence>
<dbReference type="PANTHER" id="PTHR24422">
    <property type="entry name" value="CHEMOTAXIS PROTEIN METHYLTRANSFERASE"/>
    <property type="match status" value="1"/>
</dbReference>
<feature type="domain" description="Response regulatory" evidence="8">
    <location>
        <begin position="1096"/>
        <end position="1212"/>
    </location>
</feature>
<dbReference type="RefSeq" id="WP_196110633.1">
    <property type="nucleotide sequence ID" value="NZ_CP064943.1"/>
</dbReference>
<gene>
    <name evidence="13" type="ORF">IZU98_09565</name>
</gene>
<dbReference type="PROSITE" id="PS50112">
    <property type="entry name" value="PAS"/>
    <property type="match status" value="1"/>
</dbReference>
<dbReference type="SUPFAM" id="SSF47384">
    <property type="entry name" value="Homodimeric domain of signal transducing histidine kinase"/>
    <property type="match status" value="1"/>
</dbReference>
<dbReference type="PROSITE" id="PS50122">
    <property type="entry name" value="CHEB"/>
    <property type="match status" value="1"/>
</dbReference>
<evidence type="ECO:0000259" key="9">
    <source>
        <dbReference type="PROSITE" id="PS50112"/>
    </source>
</evidence>
<dbReference type="SUPFAM" id="SSF47757">
    <property type="entry name" value="Chemotaxis receptor methyltransferase CheR, N-terminal domain"/>
    <property type="match status" value="1"/>
</dbReference>
<dbReference type="InterPro" id="IPR029063">
    <property type="entry name" value="SAM-dependent_MTases_sf"/>
</dbReference>
<dbReference type="SMART" id="SM00138">
    <property type="entry name" value="MeTrc"/>
    <property type="match status" value="1"/>
</dbReference>
<comment type="catalytic activity">
    <reaction evidence="1">
        <text>ATP + protein L-histidine = ADP + protein N-phospho-L-histidine.</text>
        <dbReference type="EC" id="2.7.13.3"/>
    </reaction>
</comment>
<dbReference type="Pfam" id="PF01339">
    <property type="entry name" value="CheB_methylest"/>
    <property type="match status" value="1"/>
</dbReference>
<dbReference type="InterPro" id="IPR050903">
    <property type="entry name" value="Bact_Chemotaxis_MeTrfase"/>
</dbReference>
<evidence type="ECO:0000256" key="2">
    <source>
        <dbReference type="ARBA" id="ARBA00012438"/>
    </source>
</evidence>
<dbReference type="CDD" id="cd02440">
    <property type="entry name" value="AdoMet_MTases"/>
    <property type="match status" value="1"/>
</dbReference>
<evidence type="ECO:0000259" key="11">
    <source>
        <dbReference type="PROSITE" id="PS50122"/>
    </source>
</evidence>
<feature type="active site" evidence="4">
    <location>
        <position position="148"/>
    </location>
</feature>
<feature type="domain" description="PAS" evidence="9">
    <location>
        <begin position="712"/>
        <end position="785"/>
    </location>
</feature>
<feature type="domain" description="CheR-type methyltransferase" evidence="12">
    <location>
        <begin position="229"/>
        <end position="475"/>
    </location>
</feature>
<evidence type="ECO:0000259" key="12">
    <source>
        <dbReference type="PROSITE" id="PS50123"/>
    </source>
</evidence>
<sequence>MNSPSSTAANTDRTVPSQLGFPVVGIGASAGGIAALKVFFEHMPAESGMAFVIVLHLSPDHQRVADGIIRAATSMPVVQVNCCVPIEPDHVYVISPAWQLIMTDGHLKVVPSSRPLGKHVAIDLFFRDLADVHKQRSFCVVLSGAGSDGAVGLSRIKEQGGITLVQSPADAEFDGMPLAAIATGLVDAILPVADIPQKLFGFWMGMRSIRVADAEAGIQANAAQAGEDSEQALQDILMTLRNCTGYDFQHYKRATVIRRIERRLQITGRADLPSYLRHLEQHPDEAKNLLEDLLIGVTNYFRDREAFEALERLVLSVVLNPGGPEDKREDVRIWSAGCSTGEEAYSLAILCAEHRKLEPALLKLQVFATDIDERAIAIGRAGIYPEAIITDVSTTRLRQYFAKENDHYRVRKEIREKVLFARHSLLCDPPFSQVDLIVCRNVLIYLDREIQKQMLQMFYFALRPGGYLFMGSSESADLCPELFKAVDKRNRIFRANVAANIPVEQNQNQVMTSLESELHRTKLHLQETIEQSEVSSEALEASNEELQATNQELRLATEELETRKEELQSISEELLTVNFELKSKVEETDKINDYLANLIASTDIATVFVDRNMHIRWFTPRAQDIFSMRQTDTGRSLLDITHRLDYPKMTEDAAAVHQSLTVREREVSSSDRRWYIARLLPYRSSEDHIDGTVLTFIDITKRREAEQDLRLGQERMRLVAESTQDFAIIILDGNGVICEWNRGAESIFGHSAEQIAGSHFDVLFTDQDRAAGVPEAELRKAQVNGRAEDERWHLRRDGSRLYCSGETARLRGDTPGYVKIARDMTGQKHLQDEQGKRLAETRTSSLLKDEFFAFMSHELKHPLNLIQLNAEILRRLPAVQYTAKGGKALAVINDAVTSQTRIIDDLLDVARLRTGKLMLKKELLDLADMLKSIHAMAIEEYPTARILLVLPEPRGPMVVYGDATRLEQIIWNLINNALKFSGPQAWVTVELSLTEKNVRLAVSDNGPGLSADDVTDIFELFRQPHHTRHHGDGLGIGLSLVKQLVQAHGGTVSAHSAGLGLGSTFSVQLPLSQRTLGKGAANPDAGPSEGRLKGVHVLLVDDSADVVDVMRMLLEMEDAHVTTFLNPVEALENVGGHRFDVILTDIGMPEMDGHAFITAIREQAQYQATPAIALSGYGVSPPSREGRVAHFDLQLTKPVHYDELVGAIESLCRASQTL</sequence>
<dbReference type="SUPFAM" id="SSF55874">
    <property type="entry name" value="ATPase domain of HSP90 chaperone/DNA topoisomerase II/histidine kinase"/>
    <property type="match status" value="1"/>
</dbReference>
<evidence type="ECO:0000256" key="3">
    <source>
        <dbReference type="ARBA" id="ARBA00022500"/>
    </source>
</evidence>
<dbReference type="CDD" id="cd00075">
    <property type="entry name" value="HATPase"/>
    <property type="match status" value="1"/>
</dbReference>
<dbReference type="GO" id="GO:0000156">
    <property type="term" value="F:phosphorelay response regulator activity"/>
    <property type="evidence" value="ECO:0007669"/>
    <property type="project" value="InterPro"/>
</dbReference>
<dbReference type="InterPro" id="IPR003594">
    <property type="entry name" value="HATPase_dom"/>
</dbReference>
<reference evidence="13 14" key="1">
    <citation type="submission" date="2020-11" db="EMBL/GenBank/DDBJ databases">
        <title>Pseudomonas fulva producing VIM-24.</title>
        <authorList>
            <person name="Liu S."/>
        </authorList>
    </citation>
    <scope>NUCLEOTIDE SEQUENCE [LARGE SCALE GENOMIC DNA]</scope>
    <source>
        <strain evidence="13 14">ZDHY414</strain>
    </source>
</reference>
<dbReference type="SMART" id="SM00091">
    <property type="entry name" value="PAS"/>
    <property type="match status" value="2"/>
</dbReference>
<dbReference type="InterPro" id="IPR022641">
    <property type="entry name" value="CheR_N"/>
</dbReference>
<dbReference type="SMART" id="SM00448">
    <property type="entry name" value="REC"/>
    <property type="match status" value="1"/>
</dbReference>
<keyword evidence="6" id="KW-0175">Coiled coil</keyword>
<dbReference type="PROSITE" id="PS50110">
    <property type="entry name" value="RESPONSE_REGULATORY"/>
    <property type="match status" value="1"/>
</dbReference>
<evidence type="ECO:0000256" key="1">
    <source>
        <dbReference type="ARBA" id="ARBA00000085"/>
    </source>
</evidence>
<dbReference type="GO" id="GO:0005737">
    <property type="term" value="C:cytoplasm"/>
    <property type="evidence" value="ECO:0007669"/>
    <property type="project" value="InterPro"/>
</dbReference>
<dbReference type="SMART" id="SM00388">
    <property type="entry name" value="HisKA"/>
    <property type="match status" value="1"/>
</dbReference>
<dbReference type="AlphaFoldDB" id="A0A7S9Q4H1"/>
<feature type="domain" description="Histidine kinase" evidence="7">
    <location>
        <begin position="854"/>
        <end position="1073"/>
    </location>
</feature>